<evidence type="ECO:0008006" key="4">
    <source>
        <dbReference type="Google" id="ProtNLM"/>
    </source>
</evidence>
<name>A0A5C8LLR9_9GAMM</name>
<dbReference type="OrthoDB" id="9828957at2"/>
<reference evidence="2 3" key="1">
    <citation type="submission" date="2019-08" db="EMBL/GenBank/DDBJ databases">
        <title>Draft genome analysis of Rheinheimera tangshanensis isolated from the roots of fresh rice plants (Oryza sativa).</title>
        <authorList>
            <person name="Yu Q."/>
            <person name="Qi Y."/>
            <person name="Zhang H."/>
            <person name="Pu J."/>
        </authorList>
    </citation>
    <scope>NUCLEOTIDE SEQUENCE [LARGE SCALE GENOMIC DNA]</scope>
    <source>
        <strain evidence="2 3">JA3-B52</strain>
    </source>
</reference>
<feature type="signal peptide" evidence="1">
    <location>
        <begin position="1"/>
        <end position="18"/>
    </location>
</feature>
<dbReference type="Proteomes" id="UP000321814">
    <property type="component" value="Unassembled WGS sequence"/>
</dbReference>
<protein>
    <recommendedName>
        <fullName evidence="4">Porin family protein</fullName>
    </recommendedName>
</protein>
<evidence type="ECO:0000313" key="2">
    <source>
        <dbReference type="EMBL" id="TXK78281.1"/>
    </source>
</evidence>
<organism evidence="2 3">
    <name type="scientific">Rheinheimera tangshanensis</name>
    <dbReference type="NCBI Taxonomy" id="400153"/>
    <lineage>
        <taxon>Bacteria</taxon>
        <taxon>Pseudomonadati</taxon>
        <taxon>Pseudomonadota</taxon>
        <taxon>Gammaproteobacteria</taxon>
        <taxon>Chromatiales</taxon>
        <taxon>Chromatiaceae</taxon>
        <taxon>Rheinheimera</taxon>
    </lineage>
</organism>
<accession>A0A5C8LLR9</accession>
<dbReference type="EMBL" id="VRLR01000013">
    <property type="protein sequence ID" value="TXK78281.1"/>
    <property type="molecule type" value="Genomic_DNA"/>
</dbReference>
<evidence type="ECO:0000313" key="3">
    <source>
        <dbReference type="Proteomes" id="UP000321814"/>
    </source>
</evidence>
<gene>
    <name evidence="2" type="ORF">FU839_16240</name>
</gene>
<keyword evidence="3" id="KW-1185">Reference proteome</keyword>
<dbReference type="AlphaFoldDB" id="A0A5C8LLR9"/>
<comment type="caution">
    <text evidence="2">The sequence shown here is derived from an EMBL/GenBank/DDBJ whole genome shotgun (WGS) entry which is preliminary data.</text>
</comment>
<keyword evidence="1" id="KW-0732">Signal</keyword>
<proteinExistence type="predicted"/>
<sequence>MNRTVIALLVFCSTSVLADDGFYLNINSAFQHQTASELTGSVDSFWQTGVGLGYKEALSPAWNALYELGVATANPEYSDANDGQTHSVYTRVLFEYNELSEQVKPFAGVGLQKTYATTDHYIDVKKSVGFNFYPEQKDYSISLMVSHSD</sequence>
<feature type="chain" id="PRO_5022891862" description="Porin family protein" evidence="1">
    <location>
        <begin position="19"/>
        <end position="149"/>
    </location>
</feature>
<dbReference type="RefSeq" id="WP_147905204.1">
    <property type="nucleotide sequence ID" value="NZ_BAAAGC010000010.1"/>
</dbReference>
<evidence type="ECO:0000256" key="1">
    <source>
        <dbReference type="SAM" id="SignalP"/>
    </source>
</evidence>